<reference evidence="1" key="1">
    <citation type="submission" date="2018-02" db="EMBL/GenBank/DDBJ databases">
        <title>Rhizophora mucronata_Transcriptome.</title>
        <authorList>
            <person name="Meera S.P."/>
            <person name="Sreeshan A."/>
            <person name="Augustine A."/>
        </authorList>
    </citation>
    <scope>NUCLEOTIDE SEQUENCE</scope>
    <source>
        <tissue evidence="1">Leaf</tissue>
    </source>
</reference>
<evidence type="ECO:0000313" key="1">
    <source>
        <dbReference type="EMBL" id="MBX57935.1"/>
    </source>
</evidence>
<name>A0A2P2PTA0_RHIMU</name>
<protein>
    <submittedName>
        <fullName evidence="1">Uncharacterized protein</fullName>
    </submittedName>
</protein>
<dbReference type="EMBL" id="GGEC01077451">
    <property type="protein sequence ID" value="MBX57935.1"/>
    <property type="molecule type" value="Transcribed_RNA"/>
</dbReference>
<dbReference type="AlphaFoldDB" id="A0A2P2PTA0"/>
<accession>A0A2P2PTA0</accession>
<proteinExistence type="predicted"/>
<organism evidence="1">
    <name type="scientific">Rhizophora mucronata</name>
    <name type="common">Asiatic mangrove</name>
    <dbReference type="NCBI Taxonomy" id="61149"/>
    <lineage>
        <taxon>Eukaryota</taxon>
        <taxon>Viridiplantae</taxon>
        <taxon>Streptophyta</taxon>
        <taxon>Embryophyta</taxon>
        <taxon>Tracheophyta</taxon>
        <taxon>Spermatophyta</taxon>
        <taxon>Magnoliopsida</taxon>
        <taxon>eudicotyledons</taxon>
        <taxon>Gunneridae</taxon>
        <taxon>Pentapetalae</taxon>
        <taxon>rosids</taxon>
        <taxon>fabids</taxon>
        <taxon>Malpighiales</taxon>
        <taxon>Rhizophoraceae</taxon>
        <taxon>Rhizophora</taxon>
    </lineage>
</organism>
<sequence length="91" mass="10369">MWNGTQTNFQLSWIYVYVCNKPFKIQTDFLINHFTYATVSANVNSLQVTLMNSTLVSGCTAKNIISCTGFFLIKKRLLVNHSGVKIHMYLS</sequence>